<reference evidence="14" key="1">
    <citation type="submission" date="2010-05" db="EMBL/GenBank/DDBJ databases">
        <title>The draft genome of Desulfonatronospira thiodismutans ASO3-1.</title>
        <authorList>
            <consortium name="US DOE Joint Genome Institute (JGI-PGF)"/>
            <person name="Lucas S."/>
            <person name="Copeland A."/>
            <person name="Lapidus A."/>
            <person name="Cheng J.-F."/>
            <person name="Bruce D."/>
            <person name="Goodwin L."/>
            <person name="Pitluck S."/>
            <person name="Chertkov O."/>
            <person name="Brettin T."/>
            <person name="Detter J.C."/>
            <person name="Han C."/>
            <person name="Land M.L."/>
            <person name="Hauser L."/>
            <person name="Kyrpides N."/>
            <person name="Mikhailova N."/>
            <person name="Muyzer G."/>
            <person name="Woyke T."/>
        </authorList>
    </citation>
    <scope>NUCLEOTIDE SEQUENCE [LARGE SCALE GENOMIC DNA]</scope>
    <source>
        <strain evidence="14">ASO3-1</strain>
    </source>
</reference>
<dbReference type="InterPro" id="IPR001732">
    <property type="entry name" value="UDP-Glc/GDP-Man_DH_N"/>
</dbReference>
<dbReference type="NCBIfam" id="TIGR03026">
    <property type="entry name" value="NDP-sugDHase"/>
    <property type="match status" value="1"/>
</dbReference>
<keyword evidence="5 9" id="KW-0560">Oxidoreductase</keyword>
<feature type="binding site" evidence="12">
    <location>
        <position position="158"/>
    </location>
    <ligand>
        <name>NAD(+)</name>
        <dbReference type="ChEBI" id="CHEBI:57540"/>
    </ligand>
</feature>
<feature type="binding site" evidence="12">
    <location>
        <position position="336"/>
    </location>
    <ligand>
        <name>NAD(+)</name>
        <dbReference type="ChEBI" id="CHEBI:57540"/>
    </ligand>
</feature>
<evidence type="ECO:0000256" key="12">
    <source>
        <dbReference type="PIRSR" id="PIRSR500134-3"/>
    </source>
</evidence>
<sequence length="459" mass="50764">MDICIVGTGYVGLVSAACFAEMGNNVYCVDVNPDVVETLNQGRVHIFEPGLEELVRRNRDQGRLHFTPDIREGLDNSLFVFICVGTPPGEDGRADLGFVRQVARDVGRSMQEYKIVVDKSTVPVGTADMVRELIQSELDSRGLELEFDVVSNPEFLKEGDAVSDFMKPDRVIVGTDNIRTAELLRVLYSPFARSREKMMVMGVRSAEMTKYAANCMLATKISFINEIANICEKVGADIGDVRRGIGSDHRIGYHFIYPGVGFGGSCFPKDVSALISTAHEQEYTPSLLRAVEDVNRSQKKVLARKVQEYFSELGGVQGKTLAMWGLAFKANTDDVREAPALEIIKELTASGMQIKAYDPQAGENAARVLQDNPGVEVVKDQYSVLQGAHALAVVTEWNQFRNPDLKRIKSELEIPVIFDGRNLYPPRMLEEMGFSYFCMGRQPVLNSLAGKAEGQSLIS</sequence>
<dbReference type="InterPro" id="IPR036291">
    <property type="entry name" value="NAD(P)-bd_dom_sf"/>
</dbReference>
<feature type="binding site" evidence="12">
    <location>
        <position position="86"/>
    </location>
    <ligand>
        <name>NAD(+)</name>
        <dbReference type="ChEBI" id="CHEBI:57540"/>
    </ligand>
</feature>
<dbReference type="InterPro" id="IPR014027">
    <property type="entry name" value="UDP-Glc/GDP-Man_DH_C"/>
</dbReference>
<comment type="catalytic activity">
    <reaction evidence="7 9">
        <text>UDP-alpha-D-glucose + 2 NAD(+) + H2O = UDP-alpha-D-glucuronate + 2 NADH + 3 H(+)</text>
        <dbReference type="Rhea" id="RHEA:23596"/>
        <dbReference type="ChEBI" id="CHEBI:15377"/>
        <dbReference type="ChEBI" id="CHEBI:15378"/>
        <dbReference type="ChEBI" id="CHEBI:57540"/>
        <dbReference type="ChEBI" id="CHEBI:57945"/>
        <dbReference type="ChEBI" id="CHEBI:58052"/>
        <dbReference type="ChEBI" id="CHEBI:58885"/>
        <dbReference type="EC" id="1.1.1.22"/>
    </reaction>
</comment>
<feature type="binding site" evidence="11">
    <location>
        <position position="329"/>
    </location>
    <ligand>
        <name>substrate</name>
    </ligand>
</feature>
<evidence type="ECO:0000259" key="13">
    <source>
        <dbReference type="SMART" id="SM00984"/>
    </source>
</evidence>
<evidence type="ECO:0000256" key="1">
    <source>
        <dbReference type="ARBA" id="ARBA00004701"/>
    </source>
</evidence>
<comment type="similarity">
    <text evidence="2 9">Belongs to the UDP-glucose/GDP-mannose dehydrogenase family.</text>
</comment>
<name>D6SQT0_9BACT</name>
<evidence type="ECO:0000256" key="3">
    <source>
        <dbReference type="ARBA" id="ARBA00012954"/>
    </source>
</evidence>
<dbReference type="PIRSF" id="PIRSF500134">
    <property type="entry name" value="UDPglc_DH_bac"/>
    <property type="match status" value="1"/>
</dbReference>
<dbReference type="GO" id="GO:0003979">
    <property type="term" value="F:UDP-glucose 6-dehydrogenase activity"/>
    <property type="evidence" value="ECO:0007669"/>
    <property type="project" value="UniProtKB-EC"/>
</dbReference>
<evidence type="ECO:0000313" key="14">
    <source>
        <dbReference type="EMBL" id="EFI35106.1"/>
    </source>
</evidence>
<dbReference type="InterPro" id="IPR028357">
    <property type="entry name" value="UDPglc_DH_bac"/>
</dbReference>
<dbReference type="Proteomes" id="UP000005496">
    <property type="component" value="Unassembled WGS sequence"/>
</dbReference>
<dbReference type="FunFam" id="1.20.5.100:FF:000001">
    <property type="entry name" value="UDP-glucose 6-dehydrogenase"/>
    <property type="match status" value="1"/>
</dbReference>
<dbReference type="GO" id="GO:0051287">
    <property type="term" value="F:NAD binding"/>
    <property type="evidence" value="ECO:0007669"/>
    <property type="project" value="InterPro"/>
</dbReference>
<evidence type="ECO:0000256" key="9">
    <source>
        <dbReference type="PIRNR" id="PIRNR000124"/>
    </source>
</evidence>
<dbReference type="GO" id="GO:0006065">
    <property type="term" value="P:UDP-glucuronate biosynthetic process"/>
    <property type="evidence" value="ECO:0007669"/>
    <property type="project" value="UniProtKB-UniPathway"/>
</dbReference>
<evidence type="ECO:0000256" key="11">
    <source>
        <dbReference type="PIRSR" id="PIRSR500134-2"/>
    </source>
</evidence>
<dbReference type="RefSeq" id="WP_008870420.1">
    <property type="nucleotide sequence ID" value="NZ_ACJN02000002.1"/>
</dbReference>
<evidence type="ECO:0000256" key="8">
    <source>
        <dbReference type="ARBA" id="ARBA00053241"/>
    </source>
</evidence>
<dbReference type="SUPFAM" id="SSF52413">
    <property type="entry name" value="UDP-glucose/GDP-mannose dehydrogenase C-terminal domain"/>
    <property type="match status" value="1"/>
</dbReference>
<keyword evidence="6 9" id="KW-0520">NAD</keyword>
<comment type="function">
    <text evidence="8">Catalyzes the conversion of UDP-glucose into UDP-glucuronate, one of the precursors of teichuronic acid.</text>
</comment>
<dbReference type="InterPro" id="IPR014026">
    <property type="entry name" value="UDP-Glc/GDP-Man_DH_dimer"/>
</dbReference>
<dbReference type="InterPro" id="IPR008927">
    <property type="entry name" value="6-PGluconate_DH-like_C_sf"/>
</dbReference>
<feature type="binding site" evidence="12">
    <location>
        <position position="30"/>
    </location>
    <ligand>
        <name>NAD(+)</name>
        <dbReference type="ChEBI" id="CHEBI:57540"/>
    </ligand>
</feature>
<accession>D6SQT0</accession>
<dbReference type="GO" id="GO:0000271">
    <property type="term" value="P:polysaccharide biosynthetic process"/>
    <property type="evidence" value="ECO:0007669"/>
    <property type="project" value="InterPro"/>
</dbReference>
<dbReference type="UniPathway" id="UPA00038">
    <property type="reaction ID" value="UER00491"/>
</dbReference>
<gene>
    <name evidence="14" type="ORF">Dthio_PD2500</name>
</gene>
<dbReference type="Pfam" id="PF03721">
    <property type="entry name" value="UDPG_MGDP_dh_N"/>
    <property type="match status" value="1"/>
</dbReference>
<dbReference type="InterPro" id="IPR036220">
    <property type="entry name" value="UDP-Glc/GDP-Man_DH_C_sf"/>
</dbReference>
<dbReference type="PIRSF" id="PIRSF000124">
    <property type="entry name" value="UDPglc_GDPman_dh"/>
    <property type="match status" value="1"/>
</dbReference>
<feature type="binding site" evidence="12">
    <location>
        <position position="269"/>
    </location>
    <ligand>
        <name>NAD(+)</name>
        <dbReference type="ChEBI" id="CHEBI:57540"/>
    </ligand>
</feature>
<dbReference type="InterPro" id="IPR017476">
    <property type="entry name" value="UDP-Glc/GDP-Man"/>
</dbReference>
<feature type="binding site" evidence="11">
    <location>
        <begin position="155"/>
        <end position="158"/>
    </location>
    <ligand>
        <name>substrate</name>
    </ligand>
</feature>
<feature type="active site" description="Nucleophile" evidence="10">
    <location>
        <position position="266"/>
    </location>
</feature>
<protein>
    <recommendedName>
        <fullName evidence="4 9">UDP-glucose 6-dehydrogenase</fullName>
        <ecNumber evidence="3 9">1.1.1.22</ecNumber>
    </recommendedName>
</protein>
<feature type="binding site" evidence="11">
    <location>
        <position position="263"/>
    </location>
    <ligand>
        <name>substrate</name>
    </ligand>
</feature>
<dbReference type="SUPFAM" id="SSF48179">
    <property type="entry name" value="6-phosphogluconate dehydrogenase C-terminal domain-like"/>
    <property type="match status" value="1"/>
</dbReference>
<dbReference type="SMART" id="SM00984">
    <property type="entry name" value="UDPG_MGDP_dh_C"/>
    <property type="match status" value="1"/>
</dbReference>
<comment type="pathway">
    <text evidence="1">Nucleotide-sugar biosynthesis; UDP-alpha-D-glucuronate biosynthesis; UDP-alpha-D-glucuronate from UDP-alpha-D-glucose: step 1/1.</text>
</comment>
<keyword evidence="15" id="KW-1185">Reference proteome</keyword>
<dbReference type="EC" id="1.1.1.22" evidence="3 9"/>
<feature type="binding site" evidence="11">
    <location>
        <begin position="255"/>
        <end position="259"/>
    </location>
    <ligand>
        <name>substrate</name>
    </ligand>
</feature>
<dbReference type="eggNOG" id="COG1004">
    <property type="taxonomic scope" value="Bacteria"/>
</dbReference>
<evidence type="ECO:0000256" key="7">
    <source>
        <dbReference type="ARBA" id="ARBA00047473"/>
    </source>
</evidence>
<organism evidence="14 15">
    <name type="scientific">Desulfonatronospira thiodismutans ASO3-1</name>
    <dbReference type="NCBI Taxonomy" id="555779"/>
    <lineage>
        <taxon>Bacteria</taxon>
        <taxon>Pseudomonadati</taxon>
        <taxon>Thermodesulfobacteriota</taxon>
        <taxon>Desulfovibrionia</taxon>
        <taxon>Desulfovibrionales</taxon>
        <taxon>Desulfonatronovibrionaceae</taxon>
        <taxon>Desulfonatronospira</taxon>
    </lineage>
</organism>
<evidence type="ECO:0000256" key="4">
    <source>
        <dbReference type="ARBA" id="ARBA00015132"/>
    </source>
</evidence>
<evidence type="ECO:0000256" key="10">
    <source>
        <dbReference type="PIRSR" id="PIRSR500134-1"/>
    </source>
</evidence>
<proteinExistence type="inferred from homology"/>
<evidence type="ECO:0000256" key="5">
    <source>
        <dbReference type="ARBA" id="ARBA00023002"/>
    </source>
</evidence>
<evidence type="ECO:0000256" key="2">
    <source>
        <dbReference type="ARBA" id="ARBA00006601"/>
    </source>
</evidence>
<dbReference type="PANTHER" id="PTHR43750:SF3">
    <property type="entry name" value="UDP-GLUCOSE 6-DEHYDROGENASE TUAD"/>
    <property type="match status" value="1"/>
</dbReference>
<dbReference type="EMBL" id="ACJN02000002">
    <property type="protein sequence ID" value="EFI35106.1"/>
    <property type="molecule type" value="Genomic_DNA"/>
</dbReference>
<dbReference type="Gene3D" id="1.20.5.100">
    <property type="entry name" value="Cytochrome c1, transmembrane anchor, C-terminal"/>
    <property type="match status" value="1"/>
</dbReference>
<dbReference type="Pfam" id="PF00984">
    <property type="entry name" value="UDPG_MGDP_dh"/>
    <property type="match status" value="1"/>
</dbReference>
<feature type="binding site" evidence="12">
    <location>
        <position position="121"/>
    </location>
    <ligand>
        <name>NAD(+)</name>
        <dbReference type="ChEBI" id="CHEBI:57540"/>
    </ligand>
</feature>
<dbReference type="Pfam" id="PF03720">
    <property type="entry name" value="UDPG_MGDP_dh_C"/>
    <property type="match status" value="1"/>
</dbReference>
<feature type="domain" description="UDP-glucose/GDP-mannose dehydrogenase C-terminal" evidence="13">
    <location>
        <begin position="322"/>
        <end position="426"/>
    </location>
</feature>
<comment type="caution">
    <text evidence="14">The sequence shown here is derived from an EMBL/GenBank/DDBJ whole genome shotgun (WGS) entry which is preliminary data.</text>
</comment>
<dbReference type="PANTHER" id="PTHR43750">
    <property type="entry name" value="UDP-GLUCOSE 6-DEHYDROGENASE TUAD"/>
    <property type="match status" value="1"/>
</dbReference>
<feature type="binding site" evidence="11">
    <location>
        <position position="210"/>
    </location>
    <ligand>
        <name>substrate</name>
    </ligand>
</feature>
<dbReference type="AlphaFoldDB" id="D6SQT0"/>
<dbReference type="OrthoDB" id="9803238at2"/>
<dbReference type="SUPFAM" id="SSF51735">
    <property type="entry name" value="NAD(P)-binding Rossmann-fold domains"/>
    <property type="match status" value="1"/>
</dbReference>
<evidence type="ECO:0000313" key="15">
    <source>
        <dbReference type="Proteomes" id="UP000005496"/>
    </source>
</evidence>
<dbReference type="Gene3D" id="3.40.50.720">
    <property type="entry name" value="NAD(P)-binding Rossmann-like Domain"/>
    <property type="match status" value="2"/>
</dbReference>
<evidence type="ECO:0000256" key="6">
    <source>
        <dbReference type="ARBA" id="ARBA00023027"/>
    </source>
</evidence>